<reference evidence="1" key="2">
    <citation type="journal article" date="2015" name="Data Brief">
        <title>Shoot transcriptome of the giant reed, Arundo donax.</title>
        <authorList>
            <person name="Barrero R.A."/>
            <person name="Guerrero F.D."/>
            <person name="Moolhuijzen P."/>
            <person name="Goolsby J.A."/>
            <person name="Tidwell J."/>
            <person name="Bellgard S.E."/>
            <person name="Bellgard M.I."/>
        </authorList>
    </citation>
    <scope>NUCLEOTIDE SEQUENCE</scope>
    <source>
        <tissue evidence="1">Shoot tissue taken approximately 20 cm above the soil surface</tissue>
    </source>
</reference>
<evidence type="ECO:0000313" key="1">
    <source>
        <dbReference type="EMBL" id="JAD53907.1"/>
    </source>
</evidence>
<reference evidence="1" key="1">
    <citation type="submission" date="2014-09" db="EMBL/GenBank/DDBJ databases">
        <authorList>
            <person name="Magalhaes I.L.F."/>
            <person name="Oliveira U."/>
            <person name="Santos F.R."/>
            <person name="Vidigal T.H.D.A."/>
            <person name="Brescovit A.D."/>
            <person name="Santos A.J."/>
        </authorList>
    </citation>
    <scope>NUCLEOTIDE SEQUENCE</scope>
    <source>
        <tissue evidence="1">Shoot tissue taken approximately 20 cm above the soil surface</tissue>
    </source>
</reference>
<organism evidence="1">
    <name type="scientific">Arundo donax</name>
    <name type="common">Giant reed</name>
    <name type="synonym">Donax arundinaceus</name>
    <dbReference type="NCBI Taxonomy" id="35708"/>
    <lineage>
        <taxon>Eukaryota</taxon>
        <taxon>Viridiplantae</taxon>
        <taxon>Streptophyta</taxon>
        <taxon>Embryophyta</taxon>
        <taxon>Tracheophyta</taxon>
        <taxon>Spermatophyta</taxon>
        <taxon>Magnoliopsida</taxon>
        <taxon>Liliopsida</taxon>
        <taxon>Poales</taxon>
        <taxon>Poaceae</taxon>
        <taxon>PACMAD clade</taxon>
        <taxon>Arundinoideae</taxon>
        <taxon>Arundineae</taxon>
        <taxon>Arundo</taxon>
    </lineage>
</organism>
<protein>
    <submittedName>
        <fullName evidence="1">Uncharacterized protein</fullName>
    </submittedName>
</protein>
<accession>A0A0A9B3K1</accession>
<name>A0A0A9B3K1_ARUDO</name>
<dbReference type="AlphaFoldDB" id="A0A0A9B3K1"/>
<proteinExistence type="predicted"/>
<dbReference type="EMBL" id="GBRH01243988">
    <property type="protein sequence ID" value="JAD53907.1"/>
    <property type="molecule type" value="Transcribed_RNA"/>
</dbReference>
<sequence>MISKFHVSFEALLRIEGAAHARVTENGSSWEKVSYPADQKRTCNLMNPWRFLID</sequence>